<organism evidence="3 4">
    <name type="scientific">Caenorhabditis auriculariae</name>
    <dbReference type="NCBI Taxonomy" id="2777116"/>
    <lineage>
        <taxon>Eukaryota</taxon>
        <taxon>Metazoa</taxon>
        <taxon>Ecdysozoa</taxon>
        <taxon>Nematoda</taxon>
        <taxon>Chromadorea</taxon>
        <taxon>Rhabditida</taxon>
        <taxon>Rhabditina</taxon>
        <taxon>Rhabditomorpha</taxon>
        <taxon>Rhabditoidea</taxon>
        <taxon>Rhabditidae</taxon>
        <taxon>Peloderinae</taxon>
        <taxon>Caenorhabditis</taxon>
    </lineage>
</organism>
<reference evidence="3" key="1">
    <citation type="submission" date="2020-10" db="EMBL/GenBank/DDBJ databases">
        <authorList>
            <person name="Kikuchi T."/>
        </authorList>
    </citation>
    <scope>NUCLEOTIDE SEQUENCE</scope>
    <source>
        <strain evidence="3">NKZ352</strain>
    </source>
</reference>
<dbReference type="Proteomes" id="UP000835052">
    <property type="component" value="Unassembled WGS sequence"/>
</dbReference>
<dbReference type="AlphaFoldDB" id="A0A8S1HH24"/>
<protein>
    <submittedName>
        <fullName evidence="3">Uncharacterized protein</fullName>
    </submittedName>
</protein>
<keyword evidence="1" id="KW-1133">Transmembrane helix</keyword>
<keyword evidence="1" id="KW-0472">Membrane</keyword>
<name>A0A8S1HH24_9PELO</name>
<sequence>MSKTFLRALLCISFIGFVSAEHVWQPNQLPLERLVAQIRAEHTRDEQVSPLSQRNPHRSDENWKLMLFNKGRDVADLVRTTVVESPRISGFEHVTYKLSSTSVLAEISLTQKAMSLNTPDSRMIFFLGLSVLFGWMIVILICASPHLFRNYFKKWFKTDGDNVAEKIRKAEARLEETLRLAQKPSTFLVDQAALLSNIREAQVSLPLTLITQEEEEEEEGIIQAEQCLPSASAQFV</sequence>
<feature type="transmembrane region" description="Helical" evidence="1">
    <location>
        <begin position="124"/>
        <end position="148"/>
    </location>
</feature>
<evidence type="ECO:0000256" key="1">
    <source>
        <dbReference type="SAM" id="Phobius"/>
    </source>
</evidence>
<feature type="chain" id="PRO_5035814320" evidence="2">
    <location>
        <begin position="21"/>
        <end position="236"/>
    </location>
</feature>
<keyword evidence="2" id="KW-0732">Signal</keyword>
<evidence type="ECO:0000313" key="4">
    <source>
        <dbReference type="Proteomes" id="UP000835052"/>
    </source>
</evidence>
<comment type="caution">
    <text evidence="3">The sequence shown here is derived from an EMBL/GenBank/DDBJ whole genome shotgun (WGS) entry which is preliminary data.</text>
</comment>
<keyword evidence="4" id="KW-1185">Reference proteome</keyword>
<dbReference type="OrthoDB" id="5785018at2759"/>
<evidence type="ECO:0000313" key="3">
    <source>
        <dbReference type="EMBL" id="CAD6192620.1"/>
    </source>
</evidence>
<evidence type="ECO:0000256" key="2">
    <source>
        <dbReference type="SAM" id="SignalP"/>
    </source>
</evidence>
<proteinExistence type="predicted"/>
<feature type="signal peptide" evidence="2">
    <location>
        <begin position="1"/>
        <end position="20"/>
    </location>
</feature>
<dbReference type="EMBL" id="CAJGYM010000028">
    <property type="protein sequence ID" value="CAD6192620.1"/>
    <property type="molecule type" value="Genomic_DNA"/>
</dbReference>
<gene>
    <name evidence="3" type="ORF">CAUJ_LOCUS8539</name>
</gene>
<accession>A0A8S1HH24</accession>
<keyword evidence="1" id="KW-0812">Transmembrane</keyword>